<dbReference type="EMBL" id="JARWAL010000002">
    <property type="protein sequence ID" value="MDR5891923.1"/>
    <property type="molecule type" value="Genomic_DNA"/>
</dbReference>
<evidence type="ECO:0000313" key="5">
    <source>
        <dbReference type="EMBL" id="MDR5891923.1"/>
    </source>
</evidence>
<comment type="caution">
    <text evidence="5">The sequence shown here is derived from an EMBL/GenBank/DDBJ whole genome shotgun (WGS) entry which is preliminary data.</text>
</comment>
<name>A0ABU1GIW2_9GAMM</name>
<evidence type="ECO:0000313" key="6">
    <source>
        <dbReference type="Proteomes" id="UP001252270"/>
    </source>
</evidence>
<evidence type="ECO:0000259" key="4">
    <source>
        <dbReference type="Pfam" id="PF13579"/>
    </source>
</evidence>
<proteinExistence type="inferred from homology"/>
<dbReference type="Pfam" id="PF13692">
    <property type="entry name" value="Glyco_trans_1_4"/>
    <property type="match status" value="1"/>
</dbReference>
<protein>
    <submittedName>
        <fullName evidence="5">Glycosyltransferase</fullName>
        <ecNumber evidence="5">2.4.-.-</ecNumber>
    </submittedName>
</protein>
<comment type="similarity">
    <text evidence="1">Belongs to the glycosyltransferase group 1 family. Glycosyltransferase 4 subfamily.</text>
</comment>
<sequence>MALESSSRPIALFLPSLNGGGAERVFVTLANEFSRQVSRPVHLVMARSGGILADDVDPAVRVVDLGRSRVMTSLLPLVAYLHAERPQVLLSTMWEANIVALLARKLARVELRAVIREANILRQAPEEGIGPLKQALARLLMKQLYPGADAMVVIADDVLSTLQAAGIEPCPNRIHIGNPVGIREPSAMQAPVCRLTQGRPYICSVGRLVEQKGFDTLIAAFSRLSDRELDLVVLGEGPLRERLTEQARRLGIAHRVHLPGFIKHPGSIVSQTRLFVSSSRWEGFPNAIMEALSVGAPVVATSCPGASCDILASGRYGHLVPQDDPDALAAAMELALVQPASTPVARIARSRQYAPDRIARRYLSEALQLPQDKTPVSTPMASEASA</sequence>
<dbReference type="EC" id="2.4.-.-" evidence="5"/>
<dbReference type="InterPro" id="IPR028098">
    <property type="entry name" value="Glyco_trans_4-like_N"/>
</dbReference>
<dbReference type="Gene3D" id="3.40.50.2000">
    <property type="entry name" value="Glycogen Phosphorylase B"/>
    <property type="match status" value="2"/>
</dbReference>
<reference evidence="5 6" key="1">
    <citation type="submission" date="2023-04" db="EMBL/GenBank/DDBJ databases">
        <title>A long-awaited taxogenomic arrangement of the family Halomonadaceae.</title>
        <authorList>
            <person name="De La Haba R."/>
            <person name="Chuvochina M."/>
            <person name="Wittouck S."/>
            <person name="Arahal D.R."/>
            <person name="Sanchez-Porro C."/>
            <person name="Hugenholtz P."/>
            <person name="Ventosa A."/>
        </authorList>
    </citation>
    <scope>NUCLEOTIDE SEQUENCE [LARGE SCALE GENOMIC DNA]</scope>
    <source>
        <strain evidence="5 6">DSM 17332</strain>
    </source>
</reference>
<dbReference type="CDD" id="cd03811">
    <property type="entry name" value="GT4_GT28_WabH-like"/>
    <property type="match status" value="1"/>
</dbReference>
<keyword evidence="6" id="KW-1185">Reference proteome</keyword>
<dbReference type="Proteomes" id="UP001252270">
    <property type="component" value="Unassembled WGS sequence"/>
</dbReference>
<accession>A0ABU1GIW2</accession>
<dbReference type="Pfam" id="PF13579">
    <property type="entry name" value="Glyco_trans_4_4"/>
    <property type="match status" value="1"/>
</dbReference>
<evidence type="ECO:0000256" key="1">
    <source>
        <dbReference type="ARBA" id="ARBA00009481"/>
    </source>
</evidence>
<dbReference type="GO" id="GO:0016757">
    <property type="term" value="F:glycosyltransferase activity"/>
    <property type="evidence" value="ECO:0007669"/>
    <property type="project" value="UniProtKB-KW"/>
</dbReference>
<evidence type="ECO:0000256" key="3">
    <source>
        <dbReference type="ARBA" id="ARBA00022679"/>
    </source>
</evidence>
<evidence type="ECO:0000256" key="2">
    <source>
        <dbReference type="ARBA" id="ARBA00022676"/>
    </source>
</evidence>
<keyword evidence="2 5" id="KW-0328">Glycosyltransferase</keyword>
<dbReference type="SUPFAM" id="SSF53756">
    <property type="entry name" value="UDP-Glycosyltransferase/glycogen phosphorylase"/>
    <property type="match status" value="1"/>
</dbReference>
<keyword evidence="3 5" id="KW-0808">Transferase</keyword>
<dbReference type="RefSeq" id="WP_309635831.1">
    <property type="nucleotide sequence ID" value="NZ_JARWAL010000002.1"/>
</dbReference>
<dbReference type="PANTHER" id="PTHR12526">
    <property type="entry name" value="GLYCOSYLTRANSFERASE"/>
    <property type="match status" value="1"/>
</dbReference>
<organism evidence="5 6">
    <name type="scientific">Halomonas mongoliensis</name>
    <dbReference type="NCBI Taxonomy" id="321265"/>
    <lineage>
        <taxon>Bacteria</taxon>
        <taxon>Pseudomonadati</taxon>
        <taxon>Pseudomonadota</taxon>
        <taxon>Gammaproteobacteria</taxon>
        <taxon>Oceanospirillales</taxon>
        <taxon>Halomonadaceae</taxon>
        <taxon>Halomonas</taxon>
    </lineage>
</organism>
<gene>
    <name evidence="5" type="ORF">QC820_03780</name>
</gene>
<dbReference type="PANTHER" id="PTHR12526:SF640">
    <property type="entry name" value="COLANIC ACID BIOSYNTHESIS GLYCOSYLTRANSFERASE WCAL-RELATED"/>
    <property type="match status" value="1"/>
</dbReference>
<feature type="domain" description="Glycosyltransferase subfamily 4-like N-terminal" evidence="4">
    <location>
        <begin position="20"/>
        <end position="169"/>
    </location>
</feature>